<evidence type="ECO:0000313" key="3">
    <source>
        <dbReference type="EMBL" id="KAH6679939.1"/>
    </source>
</evidence>
<dbReference type="AlphaFoldDB" id="A0A9P8V775"/>
<name>A0A9P8V775_9PEZI</name>
<dbReference type="Gene3D" id="3.30.1370.100">
    <property type="entry name" value="MutL, C-terminal domain, regulatory subdomain"/>
    <property type="match status" value="1"/>
</dbReference>
<dbReference type="Proteomes" id="UP000770015">
    <property type="component" value="Unassembled WGS sequence"/>
</dbReference>
<dbReference type="InterPro" id="IPR037198">
    <property type="entry name" value="MutL_C_sf"/>
</dbReference>
<dbReference type="InterPro" id="IPR042120">
    <property type="entry name" value="MutL_C_dimsub"/>
</dbReference>
<dbReference type="PANTHER" id="PTHR10073">
    <property type="entry name" value="DNA MISMATCH REPAIR PROTEIN MLH, PMS, MUTL"/>
    <property type="match status" value="1"/>
</dbReference>
<dbReference type="GO" id="GO:0005524">
    <property type="term" value="F:ATP binding"/>
    <property type="evidence" value="ECO:0007669"/>
    <property type="project" value="InterPro"/>
</dbReference>
<dbReference type="SMART" id="SM00853">
    <property type="entry name" value="MutL_C"/>
    <property type="match status" value="1"/>
</dbReference>
<feature type="compositionally biased region" description="Low complexity" evidence="1">
    <location>
        <begin position="68"/>
        <end position="85"/>
    </location>
</feature>
<dbReference type="GO" id="GO:0140664">
    <property type="term" value="F:ATP-dependent DNA damage sensor activity"/>
    <property type="evidence" value="ECO:0007669"/>
    <property type="project" value="InterPro"/>
</dbReference>
<dbReference type="InterPro" id="IPR014790">
    <property type="entry name" value="MutL_C"/>
</dbReference>
<sequence>MFYFCIERKHPEFEHTSTAEDVLNQPRTLSVILELLRQICFEFLKKHHFRPRVSRTEILDSTAGQVKSRSLASGSSGPVSRSSTPVPRPDSPFDLWQRVKVGRASAKPQQSAIDLRSKDGKRPDTQKQPKVDRHGRLVRRPFDKVDWPAKRQRTEEPDTPRQNTPSVTPAAAVAVQDLESKVLALQYFKPGDTLPEKEPSPWLKDILETWENPAFETTEARIPSIEEAAPTAGFGAGCFGHRSTDDCSFDLATVTRQARLSKSALAQAEVISQVDRKFILVKMARHQGEKNISSTSDEDDNTVLVLVDQHAADERCQLEVLMRDYFECVDGTNVLRAKTELLARPIRFEFGAEDCRILHRFSPFFEHWGVFYSTSPPDSGEGRSGALEVLSLPSSILERARTEPKLLADLLRSEAWRLDEVGMPPLSQRKLAGGPQGWVQNFQACPQGILDLLNSRSCRSAIMFNDVLDQEQCQDLVSRLSRCSFPFQCAHGRPSMAPLIDLATFGKVYNRRSWEEGGSSGRRMKDYMAGQ</sequence>
<protein>
    <recommendedName>
        <fullName evidence="2">MutL C-terminal dimerisation domain-containing protein</fullName>
    </recommendedName>
</protein>
<dbReference type="InterPro" id="IPR038973">
    <property type="entry name" value="MutL/Mlh/Pms-like"/>
</dbReference>
<dbReference type="OrthoDB" id="429932at2759"/>
<dbReference type="InterPro" id="IPR042121">
    <property type="entry name" value="MutL_C_regsub"/>
</dbReference>
<dbReference type="EMBL" id="JAGSXJ010000020">
    <property type="protein sequence ID" value="KAH6679939.1"/>
    <property type="molecule type" value="Genomic_DNA"/>
</dbReference>
<feature type="compositionally biased region" description="Basic and acidic residues" evidence="1">
    <location>
        <begin position="115"/>
        <end position="159"/>
    </location>
</feature>
<evidence type="ECO:0000313" key="4">
    <source>
        <dbReference type="Proteomes" id="UP000770015"/>
    </source>
</evidence>
<dbReference type="SUPFAM" id="SSF118116">
    <property type="entry name" value="DNA mismatch repair protein MutL"/>
    <property type="match status" value="1"/>
</dbReference>
<comment type="caution">
    <text evidence="3">The sequence shown here is derived from an EMBL/GenBank/DDBJ whole genome shotgun (WGS) entry which is preliminary data.</text>
</comment>
<keyword evidence="4" id="KW-1185">Reference proteome</keyword>
<dbReference type="GO" id="GO:0032300">
    <property type="term" value="C:mismatch repair complex"/>
    <property type="evidence" value="ECO:0007669"/>
    <property type="project" value="InterPro"/>
</dbReference>
<dbReference type="Gene3D" id="3.30.1540.20">
    <property type="entry name" value="MutL, C-terminal domain, dimerisation subdomain"/>
    <property type="match status" value="1"/>
</dbReference>
<reference evidence="3" key="1">
    <citation type="journal article" date="2021" name="Nat. Commun.">
        <title>Genetic determinants of endophytism in the Arabidopsis root mycobiome.</title>
        <authorList>
            <person name="Mesny F."/>
            <person name="Miyauchi S."/>
            <person name="Thiergart T."/>
            <person name="Pickel B."/>
            <person name="Atanasova L."/>
            <person name="Karlsson M."/>
            <person name="Huettel B."/>
            <person name="Barry K.W."/>
            <person name="Haridas S."/>
            <person name="Chen C."/>
            <person name="Bauer D."/>
            <person name="Andreopoulos W."/>
            <person name="Pangilinan J."/>
            <person name="LaButti K."/>
            <person name="Riley R."/>
            <person name="Lipzen A."/>
            <person name="Clum A."/>
            <person name="Drula E."/>
            <person name="Henrissat B."/>
            <person name="Kohler A."/>
            <person name="Grigoriev I.V."/>
            <person name="Martin F.M."/>
            <person name="Hacquard S."/>
        </authorList>
    </citation>
    <scope>NUCLEOTIDE SEQUENCE</scope>
    <source>
        <strain evidence="3">MPI-SDFR-AT-0117</strain>
    </source>
</reference>
<organism evidence="3 4">
    <name type="scientific">Plectosphaerella plurivora</name>
    <dbReference type="NCBI Taxonomy" id="936078"/>
    <lineage>
        <taxon>Eukaryota</taxon>
        <taxon>Fungi</taxon>
        <taxon>Dikarya</taxon>
        <taxon>Ascomycota</taxon>
        <taxon>Pezizomycotina</taxon>
        <taxon>Sordariomycetes</taxon>
        <taxon>Hypocreomycetidae</taxon>
        <taxon>Glomerellales</taxon>
        <taxon>Plectosphaerellaceae</taxon>
        <taxon>Plectosphaerella</taxon>
    </lineage>
</organism>
<dbReference type="GO" id="GO:0016887">
    <property type="term" value="F:ATP hydrolysis activity"/>
    <property type="evidence" value="ECO:0007669"/>
    <property type="project" value="InterPro"/>
</dbReference>
<feature type="region of interest" description="Disordered" evidence="1">
    <location>
        <begin position="60"/>
        <end position="167"/>
    </location>
</feature>
<accession>A0A9P8V775</accession>
<dbReference type="PANTHER" id="PTHR10073:SF47">
    <property type="entry name" value="DNA MISMATCH REPAIR PROTEIN MLH3"/>
    <property type="match status" value="1"/>
</dbReference>
<dbReference type="GO" id="GO:0006298">
    <property type="term" value="P:mismatch repair"/>
    <property type="evidence" value="ECO:0007669"/>
    <property type="project" value="InterPro"/>
</dbReference>
<proteinExistence type="predicted"/>
<evidence type="ECO:0000259" key="2">
    <source>
        <dbReference type="SMART" id="SM00853"/>
    </source>
</evidence>
<gene>
    <name evidence="3" type="ORF">F5X68DRAFT_212387</name>
</gene>
<evidence type="ECO:0000256" key="1">
    <source>
        <dbReference type="SAM" id="MobiDB-lite"/>
    </source>
</evidence>
<feature type="domain" description="MutL C-terminal dimerisation" evidence="2">
    <location>
        <begin position="270"/>
        <end position="468"/>
    </location>
</feature>